<keyword evidence="2" id="KW-1185">Reference proteome</keyword>
<gene>
    <name evidence="1" type="ORF">F2P44_01790</name>
</gene>
<dbReference type="RefSeq" id="WP_167084443.1">
    <property type="nucleotide sequence ID" value="NZ_WHJG01000001.1"/>
</dbReference>
<dbReference type="EMBL" id="WHJG01000001">
    <property type="protein sequence ID" value="NHZ78031.1"/>
    <property type="molecule type" value="Genomic_DNA"/>
</dbReference>
<proteinExistence type="predicted"/>
<organism evidence="1 2">
    <name type="scientific">Massilia frigida</name>
    <dbReference type="NCBI Taxonomy" id="2609281"/>
    <lineage>
        <taxon>Bacteria</taxon>
        <taxon>Pseudomonadati</taxon>
        <taxon>Pseudomonadota</taxon>
        <taxon>Betaproteobacteria</taxon>
        <taxon>Burkholderiales</taxon>
        <taxon>Oxalobacteraceae</taxon>
        <taxon>Telluria group</taxon>
        <taxon>Massilia</taxon>
    </lineage>
</organism>
<accession>A0ABX0MYH5</accession>
<sequence length="279" mass="31474">MLINEISTIGEALWVLSALTGRRWSESEFISEVLRLRLPVYARAPNGASIVSRIRVDGRLVETPEPNLPANLVTLLQYEIEELVFSPGPQIIAYHPAWVYGDEPYEPWDKIKAFRAANHRVLAYWEVERGEWMGDSDRYFFARPVQVTSHSTFVVPRFVIAEIIEAHRSRIAEAVAVSVEPEVCHPVPTAAKPPAVESTVVVQRSMVAPKQAKGKTWDTHALRRLYEESLLPGATHPKLAEEYSVSRQFISKQIHKAKDQFGLRKADPFSALRPAASKK</sequence>
<name>A0ABX0MYH5_9BURK</name>
<reference evidence="1 2" key="1">
    <citation type="submission" date="2019-10" db="EMBL/GenBank/DDBJ databases">
        <title>Taxonomy of Antarctic Massilia spp.: description of Massilia rubra sp. nov., Massilia aquatica sp. nov., Massilia mucilaginosa sp. nov., Massilia frigida sp. nov. isolated from streams, lakes and regoliths.</title>
        <authorList>
            <person name="Holochova P."/>
            <person name="Sedlacek I."/>
            <person name="Kralova S."/>
            <person name="Maslanova I."/>
            <person name="Busse H.-J."/>
            <person name="Stankova E."/>
            <person name="Vrbovska V."/>
            <person name="Kovarovic V."/>
            <person name="Bartak M."/>
            <person name="Svec P."/>
            <person name="Pantucek R."/>
        </authorList>
    </citation>
    <scope>NUCLEOTIDE SEQUENCE [LARGE SCALE GENOMIC DNA]</scope>
    <source>
        <strain evidence="1 2">CCM 8695</strain>
    </source>
</reference>
<protein>
    <recommendedName>
        <fullName evidence="3">HTH psq-type domain-containing protein</fullName>
    </recommendedName>
</protein>
<evidence type="ECO:0000313" key="2">
    <source>
        <dbReference type="Proteomes" id="UP000621455"/>
    </source>
</evidence>
<comment type="caution">
    <text evidence="1">The sequence shown here is derived from an EMBL/GenBank/DDBJ whole genome shotgun (WGS) entry which is preliminary data.</text>
</comment>
<dbReference type="Proteomes" id="UP000621455">
    <property type="component" value="Unassembled WGS sequence"/>
</dbReference>
<evidence type="ECO:0008006" key="3">
    <source>
        <dbReference type="Google" id="ProtNLM"/>
    </source>
</evidence>
<evidence type="ECO:0000313" key="1">
    <source>
        <dbReference type="EMBL" id="NHZ78031.1"/>
    </source>
</evidence>